<dbReference type="PROSITE" id="PS50942">
    <property type="entry name" value="ENTH"/>
    <property type="match status" value="1"/>
</dbReference>
<evidence type="ECO:0000313" key="2">
    <source>
        <dbReference type="EMBL" id="OAF69202.1"/>
    </source>
</evidence>
<organism evidence="2 3">
    <name type="scientific">Intoshia linei</name>
    <dbReference type="NCBI Taxonomy" id="1819745"/>
    <lineage>
        <taxon>Eukaryota</taxon>
        <taxon>Metazoa</taxon>
        <taxon>Spiralia</taxon>
        <taxon>Lophotrochozoa</taxon>
        <taxon>Mesozoa</taxon>
        <taxon>Orthonectida</taxon>
        <taxon>Rhopaluridae</taxon>
        <taxon>Intoshia</taxon>
    </lineage>
</organism>
<feature type="domain" description="ENTH" evidence="1">
    <location>
        <begin position="16"/>
        <end position="148"/>
    </location>
</feature>
<dbReference type="GO" id="GO:0030125">
    <property type="term" value="C:clathrin vesicle coat"/>
    <property type="evidence" value="ECO:0007669"/>
    <property type="project" value="TreeGrafter"/>
</dbReference>
<evidence type="ECO:0000259" key="1">
    <source>
        <dbReference type="PROSITE" id="PS50942"/>
    </source>
</evidence>
<dbReference type="PANTHER" id="PTHR12276">
    <property type="entry name" value="EPSIN/ENT-RELATED"/>
    <property type="match status" value="1"/>
</dbReference>
<dbReference type="Pfam" id="PF01417">
    <property type="entry name" value="ENTH"/>
    <property type="match status" value="1"/>
</dbReference>
<dbReference type="InterPro" id="IPR013809">
    <property type="entry name" value="ENTH"/>
</dbReference>
<evidence type="ECO:0000313" key="3">
    <source>
        <dbReference type="Proteomes" id="UP000078046"/>
    </source>
</evidence>
<reference evidence="2 3" key="1">
    <citation type="submission" date="2016-04" db="EMBL/GenBank/DDBJ databases">
        <title>The genome of Intoshia linei affirms orthonectids as highly simplified spiralians.</title>
        <authorList>
            <person name="Mikhailov K.V."/>
            <person name="Slusarev G.S."/>
            <person name="Nikitin M.A."/>
            <person name="Logacheva M.D."/>
            <person name="Penin A."/>
            <person name="Aleoshin V."/>
            <person name="Panchin Y.V."/>
        </authorList>
    </citation>
    <scope>NUCLEOTIDE SEQUENCE [LARGE SCALE GENOMIC DNA]</scope>
    <source>
        <strain evidence="2">Intl2013</strain>
        <tissue evidence="2">Whole animal</tissue>
    </source>
</reference>
<dbReference type="AlphaFoldDB" id="A0A177B674"/>
<dbReference type="CDD" id="cd03571">
    <property type="entry name" value="ENTH"/>
    <property type="match status" value="1"/>
</dbReference>
<accession>A0A177B674</accession>
<dbReference type="GO" id="GO:0005886">
    <property type="term" value="C:plasma membrane"/>
    <property type="evidence" value="ECO:0007669"/>
    <property type="project" value="TreeGrafter"/>
</dbReference>
<dbReference type="SUPFAM" id="SSF48464">
    <property type="entry name" value="ENTH/VHS domain"/>
    <property type="match status" value="1"/>
</dbReference>
<dbReference type="GO" id="GO:0030276">
    <property type="term" value="F:clathrin binding"/>
    <property type="evidence" value="ECO:0007669"/>
    <property type="project" value="TreeGrafter"/>
</dbReference>
<sequence>MKNIWKIKEFGDKIQNRIMNYSDIEILIRDVTNDDKTMLNPDVMDKIAIQTKKYIENKEIVQLIMSRIYEDGKNWRRLYKTLLLIEYLILHGSNNFINSMRNHIYEISKLSGFHHIDDSGKDCGINVKFKVEKLTTLLKNDLNIRTERKNAQNLKNKLCGVSHTPIHYKNKNSQDEGWNNQNPVNEIVGIVQ</sequence>
<protein>
    <recommendedName>
        <fullName evidence="1">ENTH domain-containing protein</fullName>
    </recommendedName>
</protein>
<gene>
    <name evidence="2" type="ORF">A3Q56_03068</name>
</gene>
<dbReference type="Gene3D" id="1.25.40.90">
    <property type="match status" value="1"/>
</dbReference>
<name>A0A177B674_9BILA</name>
<comment type="caution">
    <text evidence="2">The sequence shown here is derived from an EMBL/GenBank/DDBJ whole genome shotgun (WGS) entry which is preliminary data.</text>
</comment>
<dbReference type="FunFam" id="1.25.40.90:FF:000006">
    <property type="entry name" value="Clathrin interactor 1"/>
    <property type="match status" value="1"/>
</dbReference>
<dbReference type="GO" id="GO:0005768">
    <property type="term" value="C:endosome"/>
    <property type="evidence" value="ECO:0007669"/>
    <property type="project" value="TreeGrafter"/>
</dbReference>
<dbReference type="InterPro" id="IPR008942">
    <property type="entry name" value="ENTH_VHS"/>
</dbReference>
<feature type="non-terminal residue" evidence="2">
    <location>
        <position position="192"/>
    </location>
</feature>
<dbReference type="GO" id="GO:0005543">
    <property type="term" value="F:phospholipid binding"/>
    <property type="evidence" value="ECO:0007669"/>
    <property type="project" value="TreeGrafter"/>
</dbReference>
<proteinExistence type="predicted"/>
<keyword evidence="3" id="KW-1185">Reference proteome</keyword>
<dbReference type="Proteomes" id="UP000078046">
    <property type="component" value="Unassembled WGS sequence"/>
</dbReference>
<dbReference type="GO" id="GO:0006897">
    <property type="term" value="P:endocytosis"/>
    <property type="evidence" value="ECO:0007669"/>
    <property type="project" value="TreeGrafter"/>
</dbReference>
<dbReference type="SMART" id="SM00273">
    <property type="entry name" value="ENTH"/>
    <property type="match status" value="1"/>
</dbReference>
<dbReference type="PANTHER" id="PTHR12276:SF45">
    <property type="entry name" value="CLATHRIN INTERACTOR 1"/>
    <property type="match status" value="1"/>
</dbReference>
<dbReference type="EMBL" id="LWCA01000320">
    <property type="protein sequence ID" value="OAF69202.1"/>
    <property type="molecule type" value="Genomic_DNA"/>
</dbReference>
<dbReference type="OrthoDB" id="4033880at2759"/>